<dbReference type="PANTHER" id="PTHR40661:SF3">
    <property type="entry name" value="FELS-1 PROPHAGE TRANSCRIPTIONAL REGULATOR"/>
    <property type="match status" value="1"/>
</dbReference>
<organism evidence="5 6">
    <name type="scientific">Cloacimonas acidaminovorans (strain Evry)</name>
    <dbReference type="NCBI Taxonomy" id="459349"/>
    <lineage>
        <taxon>Bacteria</taxon>
        <taxon>Pseudomonadati</taxon>
        <taxon>Candidatus Cloacimonadota</taxon>
        <taxon>Candidatus Cloacimonadia</taxon>
        <taxon>Candidatus Cloacimonadales</taxon>
        <taxon>Candidatus Cloacimonadaceae</taxon>
        <taxon>Candidatus Cloacimonas</taxon>
    </lineage>
</organism>
<dbReference type="AlphaFoldDB" id="B0VIW7"/>
<dbReference type="Gene3D" id="2.10.109.10">
    <property type="entry name" value="Umud Fragment, subunit A"/>
    <property type="match status" value="1"/>
</dbReference>
<dbReference type="eggNOG" id="COG1974">
    <property type="taxonomic scope" value="Bacteria"/>
</dbReference>
<dbReference type="SUPFAM" id="SSF47413">
    <property type="entry name" value="lambda repressor-like DNA-binding domains"/>
    <property type="match status" value="1"/>
</dbReference>
<dbReference type="CDD" id="cd00093">
    <property type="entry name" value="HTH_XRE"/>
    <property type="match status" value="1"/>
</dbReference>
<dbReference type="RefSeq" id="WP_015423888.1">
    <property type="nucleotide sequence ID" value="NC_020449.1"/>
</dbReference>
<dbReference type="STRING" id="459349.CLOAM0116"/>
<dbReference type="InterPro" id="IPR001387">
    <property type="entry name" value="Cro/C1-type_HTH"/>
</dbReference>
<dbReference type="GO" id="GO:0004252">
    <property type="term" value="F:serine-type endopeptidase activity"/>
    <property type="evidence" value="ECO:0007669"/>
    <property type="project" value="UniProtKB-EC"/>
</dbReference>
<dbReference type="CDD" id="cd06529">
    <property type="entry name" value="S24_LexA-like"/>
    <property type="match status" value="1"/>
</dbReference>
<dbReference type="InterPro" id="IPR036286">
    <property type="entry name" value="LexA/Signal_pep-like_sf"/>
</dbReference>
<dbReference type="InterPro" id="IPR010982">
    <property type="entry name" value="Lambda_DNA-bd_dom_sf"/>
</dbReference>
<dbReference type="SUPFAM" id="SSF51306">
    <property type="entry name" value="LexA/Signal peptidase"/>
    <property type="match status" value="1"/>
</dbReference>
<dbReference type="Proteomes" id="UP000002019">
    <property type="component" value="Chromosome"/>
</dbReference>
<dbReference type="InterPro" id="IPR039418">
    <property type="entry name" value="LexA-like"/>
</dbReference>
<sequence length="240" mass="26974">MIGERLKQIRQVLGIKQVDLAKVLKINPSAISQMESGRTNPSLETLSELVVNYNVNLHWLITGIGKMFNTANDTSSQNGSWDNFQKLLNDRLEEIVQAHLDLMDSDTVEIPVSGEIAAGEPMENYGTLLDVVTVRRSLINGSLNNFVALRVNGRSMEPDIRNQDVVLIRYCNEWRELAGKICAVRIDGGITLKRLILDDVQKMIVLLSINENYQPILIDPDSHTDVTLIGSLYFLFRILP</sequence>
<dbReference type="OrthoDB" id="9788236at2"/>
<dbReference type="PROSITE" id="PS50943">
    <property type="entry name" value="HTH_CROC1"/>
    <property type="match status" value="1"/>
</dbReference>
<dbReference type="PANTHER" id="PTHR40661">
    <property type="match status" value="1"/>
</dbReference>
<keyword evidence="6" id="KW-1185">Reference proteome</keyword>
<evidence type="ECO:0000313" key="5">
    <source>
        <dbReference type="EMBL" id="CAO80027.1"/>
    </source>
</evidence>
<keyword evidence="5" id="KW-0378">Hydrolase</keyword>
<evidence type="ECO:0000256" key="3">
    <source>
        <dbReference type="ARBA" id="ARBA00023163"/>
    </source>
</evidence>
<evidence type="ECO:0000313" key="6">
    <source>
        <dbReference type="Proteomes" id="UP000002019"/>
    </source>
</evidence>
<keyword evidence="3" id="KW-0804">Transcription</keyword>
<dbReference type="Pfam" id="PF01381">
    <property type="entry name" value="HTH_3"/>
    <property type="match status" value="1"/>
</dbReference>
<dbReference type="HOGENOM" id="CLU_066192_1_2_0"/>
<name>B0VIW7_CLOAI</name>
<dbReference type="SMART" id="SM00530">
    <property type="entry name" value="HTH_XRE"/>
    <property type="match status" value="1"/>
</dbReference>
<evidence type="ECO:0000256" key="2">
    <source>
        <dbReference type="ARBA" id="ARBA00023125"/>
    </source>
</evidence>
<evidence type="ECO:0000256" key="1">
    <source>
        <dbReference type="ARBA" id="ARBA00023015"/>
    </source>
</evidence>
<protein>
    <submittedName>
        <fullName evidence="5">Repressor lexA</fullName>
        <ecNumber evidence="5">3.4.21.88</ecNumber>
    </submittedName>
</protein>
<dbReference type="eggNOG" id="COG1396">
    <property type="taxonomic scope" value="Bacteria"/>
</dbReference>
<keyword evidence="2" id="KW-0238">DNA-binding</keyword>
<accession>B0VIW7</accession>
<dbReference type="EC" id="3.4.21.88" evidence="5"/>
<dbReference type="KEGG" id="caci:CLOAM0116"/>
<dbReference type="EMBL" id="CU466930">
    <property type="protein sequence ID" value="CAO80027.1"/>
    <property type="molecule type" value="Genomic_DNA"/>
</dbReference>
<proteinExistence type="predicted"/>
<dbReference type="Pfam" id="PF00717">
    <property type="entry name" value="Peptidase_S24"/>
    <property type="match status" value="1"/>
</dbReference>
<dbReference type="MEROPS" id="S24.001"/>
<keyword evidence="1" id="KW-0805">Transcription regulation</keyword>
<feature type="domain" description="HTH cro/C1-type" evidence="4">
    <location>
        <begin position="6"/>
        <end position="60"/>
    </location>
</feature>
<evidence type="ECO:0000259" key="4">
    <source>
        <dbReference type="PROSITE" id="PS50943"/>
    </source>
</evidence>
<gene>
    <name evidence="5" type="ordered locus">CLOAM0116</name>
</gene>
<dbReference type="GO" id="GO:0003677">
    <property type="term" value="F:DNA binding"/>
    <property type="evidence" value="ECO:0007669"/>
    <property type="project" value="UniProtKB-KW"/>
</dbReference>
<dbReference type="Gene3D" id="1.10.260.40">
    <property type="entry name" value="lambda repressor-like DNA-binding domains"/>
    <property type="match status" value="1"/>
</dbReference>
<dbReference type="InterPro" id="IPR015927">
    <property type="entry name" value="Peptidase_S24_S26A/B/C"/>
</dbReference>
<reference evidence="5 6" key="1">
    <citation type="journal article" date="2008" name="J. Bacteriol.">
        <title>'Candidatus Cloacamonas acidaminovorans': genome sequence reconstruction provides a first glimpse of a new bacterial division.</title>
        <authorList>
            <person name="Pelletier E."/>
            <person name="Kreimeyer A."/>
            <person name="Bocs S."/>
            <person name="Rouy Z."/>
            <person name="Gyapay G."/>
            <person name="Chouari R."/>
            <person name="Riviere D."/>
            <person name="Ganesan A."/>
            <person name="Daegelen P."/>
            <person name="Sghir A."/>
            <person name="Cohen G.N."/>
            <person name="Medigue C."/>
            <person name="Weissenbach J."/>
            <person name="Le Paslier D."/>
        </authorList>
    </citation>
    <scope>NUCLEOTIDE SEQUENCE [LARGE SCALE GENOMIC DNA]</scope>
    <source>
        <strain evidence="6">Evry</strain>
    </source>
</reference>